<dbReference type="PANTHER" id="PTHR33420:SF3">
    <property type="entry name" value="FIMBRIAL SUBUNIT ELFA"/>
    <property type="match status" value="1"/>
</dbReference>
<dbReference type="RefSeq" id="WP_184101218.1">
    <property type="nucleotide sequence ID" value="NZ_JACHHN010000004.1"/>
</dbReference>
<dbReference type="GO" id="GO:0043709">
    <property type="term" value="P:cell adhesion involved in single-species biofilm formation"/>
    <property type="evidence" value="ECO:0007669"/>
    <property type="project" value="TreeGrafter"/>
</dbReference>
<comment type="caution">
    <text evidence="4">The sequence shown here is derived from an EMBL/GenBank/DDBJ whole genome shotgun (WGS) entry which is preliminary data.</text>
</comment>
<sequence>MKKFIAIASLAGLGLFSNAAFASDGTIHVDGEITDVTCNVVVGSAGAAGTDANATVTLPSLGANSFTGANSTAGDTTVSFDVSACAGSTAQTVTARFENQNLDTTTGWFKNTLTTGASPNVQVQVANANGNAINAVENTNNTIGATIGDGTTSGSINYILRYVKIDGAAIDPGAVSTDITYSLNYN</sequence>
<proteinExistence type="predicted"/>
<dbReference type="Gene3D" id="2.60.40.1090">
    <property type="entry name" value="Fimbrial-type adhesion domain"/>
    <property type="match status" value="1"/>
</dbReference>
<dbReference type="InterPro" id="IPR000259">
    <property type="entry name" value="Adhesion_dom_fimbrial"/>
</dbReference>
<dbReference type="SUPFAM" id="SSF49401">
    <property type="entry name" value="Bacterial adhesins"/>
    <property type="match status" value="1"/>
</dbReference>
<dbReference type="AlphaFoldDB" id="A0A840RHU9"/>
<feature type="domain" description="Fimbrial-type adhesion" evidence="3">
    <location>
        <begin position="27"/>
        <end position="185"/>
    </location>
</feature>
<keyword evidence="5" id="KW-1185">Reference proteome</keyword>
<protein>
    <submittedName>
        <fullName evidence="4">Major type 1 subunit fimbrin (Pilin)</fullName>
    </submittedName>
</protein>
<evidence type="ECO:0000256" key="2">
    <source>
        <dbReference type="SAM" id="SignalP"/>
    </source>
</evidence>
<keyword evidence="1 2" id="KW-0732">Signal</keyword>
<dbReference type="PANTHER" id="PTHR33420">
    <property type="entry name" value="FIMBRIAL SUBUNIT ELFA-RELATED"/>
    <property type="match status" value="1"/>
</dbReference>
<dbReference type="EMBL" id="JACHHN010000004">
    <property type="protein sequence ID" value="MBB5191842.1"/>
    <property type="molecule type" value="Genomic_DNA"/>
</dbReference>
<evidence type="ECO:0000313" key="5">
    <source>
        <dbReference type="Proteomes" id="UP000543030"/>
    </source>
</evidence>
<dbReference type="InterPro" id="IPR036937">
    <property type="entry name" value="Adhesion_dom_fimbrial_sf"/>
</dbReference>
<evidence type="ECO:0000256" key="1">
    <source>
        <dbReference type="ARBA" id="ARBA00022729"/>
    </source>
</evidence>
<evidence type="ECO:0000313" key="4">
    <source>
        <dbReference type="EMBL" id="MBB5191842.1"/>
    </source>
</evidence>
<gene>
    <name evidence="4" type="ORF">HNQ50_002572</name>
</gene>
<evidence type="ECO:0000259" key="3">
    <source>
        <dbReference type="Pfam" id="PF00419"/>
    </source>
</evidence>
<organism evidence="4 5">
    <name type="scientific">Silvimonas terrae</name>
    <dbReference type="NCBI Taxonomy" id="300266"/>
    <lineage>
        <taxon>Bacteria</taxon>
        <taxon>Pseudomonadati</taxon>
        <taxon>Pseudomonadota</taxon>
        <taxon>Betaproteobacteria</taxon>
        <taxon>Neisseriales</taxon>
        <taxon>Chitinibacteraceae</taxon>
        <taxon>Silvimonas</taxon>
    </lineage>
</organism>
<dbReference type="InterPro" id="IPR008966">
    <property type="entry name" value="Adhesion_dom_sf"/>
</dbReference>
<dbReference type="Proteomes" id="UP000543030">
    <property type="component" value="Unassembled WGS sequence"/>
</dbReference>
<reference evidence="4 5" key="1">
    <citation type="submission" date="2020-08" db="EMBL/GenBank/DDBJ databases">
        <title>Genomic Encyclopedia of Type Strains, Phase IV (KMG-IV): sequencing the most valuable type-strain genomes for metagenomic binning, comparative biology and taxonomic classification.</title>
        <authorList>
            <person name="Goeker M."/>
        </authorList>
    </citation>
    <scope>NUCLEOTIDE SEQUENCE [LARGE SCALE GENOMIC DNA]</scope>
    <source>
        <strain evidence="4 5">DSM 18233</strain>
    </source>
</reference>
<accession>A0A840RHU9</accession>
<dbReference type="Pfam" id="PF00419">
    <property type="entry name" value="Fimbrial"/>
    <property type="match status" value="1"/>
</dbReference>
<dbReference type="GO" id="GO:0009289">
    <property type="term" value="C:pilus"/>
    <property type="evidence" value="ECO:0007669"/>
    <property type="project" value="InterPro"/>
</dbReference>
<feature type="signal peptide" evidence="2">
    <location>
        <begin position="1"/>
        <end position="22"/>
    </location>
</feature>
<feature type="chain" id="PRO_5032510055" evidence="2">
    <location>
        <begin position="23"/>
        <end position="186"/>
    </location>
</feature>
<dbReference type="InterPro" id="IPR050263">
    <property type="entry name" value="Bact_Fimbrial_Adh_Pro"/>
</dbReference>
<name>A0A840RHU9_9NEIS</name>